<sequence>MNGLTPVTDFSHGPQWFTPPSNVEGLDPETERLMFSLFAVWNRKRARNMLRSAYADGKHRLDHIGFSIPPVMRHIEEVVGWPAKAVAAHAERCMFDGFVSPSANDDPFDLDAVLSANQFALELPQAIRSSMTHSVAFMTVSPGDTNAGEPPVIVMPYSAQWSAGLWNFRTRSLKAGLVVNDVDDYAMPTLYSIYTPTEVTTLKLAGEWVVDHVWHHNLGRVPMEALPYRPDIDRPFGRSIISRPVMSITDDAVRTVMRTEVSAEFYSAPQLLLLGADKDSFLDDKGNPIPVWEFIIGRINAISRDDNGDVPTVQQISQQSVQPHVEQMRELASRFAGETNVPVSSLGVVTDNPSSAEAMHAAEKDLVIDCSAANRVYGAALRRIAQDIIMIRDHTTEITDEMAGITARWRSPALPSVIDSGDAIVKLIGAFPWLAETSVALEEAGFTDEQITRLLAEKRRNQATATATQMLAALTSQQQEEPENGQQNPAQPAQPDAAAGGQTGDSGDAQTMDDAQ</sequence>
<comment type="caution">
    <text evidence="2">The sequence shown here is derived from an EMBL/GenBank/DDBJ whole genome shotgun (WGS) entry which is preliminary data.</text>
</comment>
<dbReference type="EMBL" id="JAAIIG010000018">
    <property type="protein sequence ID" value="NMM99296.1"/>
    <property type="molecule type" value="Genomic_DNA"/>
</dbReference>
<keyword evidence="3" id="KW-1185">Reference proteome</keyword>
<feature type="compositionally biased region" description="Low complexity" evidence="1">
    <location>
        <begin position="472"/>
        <end position="500"/>
    </location>
</feature>
<protein>
    <submittedName>
        <fullName evidence="2">Phage protein</fullName>
    </submittedName>
</protein>
<dbReference type="RefSeq" id="WP_169241847.1">
    <property type="nucleotide sequence ID" value="NZ_JAAIIG010000018.1"/>
</dbReference>
<dbReference type="AlphaFoldDB" id="A0A7Y0F1F6"/>
<dbReference type="InterPro" id="IPR021145">
    <property type="entry name" value="Portal_protein_SPP1_Gp6-like"/>
</dbReference>
<proteinExistence type="predicted"/>
<name>A0A7Y0F1F6_9BIFI</name>
<organism evidence="2 3">
    <name type="scientific">Bifidobacterium olomucense</name>
    <dbReference type="NCBI Taxonomy" id="2675324"/>
    <lineage>
        <taxon>Bacteria</taxon>
        <taxon>Bacillati</taxon>
        <taxon>Actinomycetota</taxon>
        <taxon>Actinomycetes</taxon>
        <taxon>Bifidobacteriales</taxon>
        <taxon>Bifidobacteriaceae</taxon>
        <taxon>Bifidobacterium</taxon>
    </lineage>
</organism>
<accession>A0A7Y0F1F6</accession>
<reference evidence="2 3" key="1">
    <citation type="submission" date="2020-02" db="EMBL/GenBank/DDBJ databases">
        <title>Characterization of phylogenetic diversity of novel bifidobacterial species isolated in Czech ZOOs.</title>
        <authorList>
            <person name="Lugli G.A."/>
            <person name="Vera N.B."/>
            <person name="Ventura M."/>
        </authorList>
    </citation>
    <scope>NUCLEOTIDE SEQUENCE [LARGE SCALE GENOMIC DNA]</scope>
    <source>
        <strain evidence="2 3">DSM 109959</strain>
    </source>
</reference>
<evidence type="ECO:0000313" key="2">
    <source>
        <dbReference type="EMBL" id="NMM99296.1"/>
    </source>
</evidence>
<dbReference type="Pfam" id="PF05133">
    <property type="entry name" value="SPP1_portal"/>
    <property type="match status" value="1"/>
</dbReference>
<dbReference type="Proteomes" id="UP000543419">
    <property type="component" value="Unassembled WGS sequence"/>
</dbReference>
<feature type="region of interest" description="Disordered" evidence="1">
    <location>
        <begin position="472"/>
        <end position="516"/>
    </location>
</feature>
<gene>
    <name evidence="2" type="ORF">G1C97_2254</name>
</gene>
<evidence type="ECO:0000256" key="1">
    <source>
        <dbReference type="SAM" id="MobiDB-lite"/>
    </source>
</evidence>
<evidence type="ECO:0000313" key="3">
    <source>
        <dbReference type="Proteomes" id="UP000543419"/>
    </source>
</evidence>